<organism evidence="2 3">
    <name type="scientific">Nocardioides eburneus</name>
    <dbReference type="NCBI Taxonomy" id="3231482"/>
    <lineage>
        <taxon>Bacteria</taxon>
        <taxon>Bacillati</taxon>
        <taxon>Actinomycetota</taxon>
        <taxon>Actinomycetes</taxon>
        <taxon>Propionibacteriales</taxon>
        <taxon>Nocardioidaceae</taxon>
        <taxon>Nocardioides</taxon>
    </lineage>
</organism>
<protein>
    <recommendedName>
        <fullName evidence="4">DUF4129 domain-containing protein</fullName>
    </recommendedName>
</protein>
<keyword evidence="1" id="KW-0472">Membrane</keyword>
<evidence type="ECO:0008006" key="4">
    <source>
        <dbReference type="Google" id="ProtNLM"/>
    </source>
</evidence>
<gene>
    <name evidence="2" type="ORF">AB3X52_03080</name>
</gene>
<comment type="caution">
    <text evidence="2">The sequence shown here is derived from an EMBL/GenBank/DDBJ whole genome shotgun (WGS) entry which is preliminary data.</text>
</comment>
<reference evidence="2 3" key="1">
    <citation type="submission" date="2024-07" db="EMBL/GenBank/DDBJ databases">
        <authorList>
            <person name="Lee S."/>
            <person name="Kang M."/>
        </authorList>
    </citation>
    <scope>NUCLEOTIDE SEQUENCE [LARGE SCALE GENOMIC DNA]</scope>
    <source>
        <strain evidence="2 3">DS6</strain>
    </source>
</reference>
<keyword evidence="1" id="KW-1133">Transmembrane helix</keyword>
<sequence>MPDTDDLPTEFHGPISHSDLWLWLALAGLLVVAVYYVAVTWWGRRRTPPPAVAWTPPAPRPDPRPVHLAELDRIEKAVYEGALSAREGHQRVSHTVRSYVGEVTPVPADRMTLADLRAAGVVPLAQAVELMYPPAFAPSEEGHAADRFPEAVRRARELVGTWT</sequence>
<name>A0ABV3SVU4_9ACTN</name>
<dbReference type="Proteomes" id="UP001556631">
    <property type="component" value="Unassembled WGS sequence"/>
</dbReference>
<keyword evidence="3" id="KW-1185">Reference proteome</keyword>
<evidence type="ECO:0000256" key="1">
    <source>
        <dbReference type="SAM" id="Phobius"/>
    </source>
</evidence>
<dbReference type="EMBL" id="JBFPJR010000004">
    <property type="protein sequence ID" value="MEX0426589.1"/>
    <property type="molecule type" value="Genomic_DNA"/>
</dbReference>
<evidence type="ECO:0000313" key="2">
    <source>
        <dbReference type="EMBL" id="MEX0426589.1"/>
    </source>
</evidence>
<evidence type="ECO:0000313" key="3">
    <source>
        <dbReference type="Proteomes" id="UP001556631"/>
    </source>
</evidence>
<keyword evidence="1" id="KW-0812">Transmembrane</keyword>
<accession>A0ABV3SVU4</accession>
<feature type="transmembrane region" description="Helical" evidence="1">
    <location>
        <begin position="20"/>
        <end position="38"/>
    </location>
</feature>
<dbReference type="RefSeq" id="WP_367991313.1">
    <property type="nucleotide sequence ID" value="NZ_JBFPJR010000004.1"/>
</dbReference>
<proteinExistence type="predicted"/>